<proteinExistence type="predicted"/>
<reference evidence="1" key="1">
    <citation type="journal article" date="2023" name="Science">
        <title>Genome structures resolve the early diversification of teleost fishes.</title>
        <authorList>
            <person name="Parey E."/>
            <person name="Louis A."/>
            <person name="Montfort J."/>
            <person name="Bouchez O."/>
            <person name="Roques C."/>
            <person name="Iampietro C."/>
            <person name="Lluch J."/>
            <person name="Castinel A."/>
            <person name="Donnadieu C."/>
            <person name="Desvignes T."/>
            <person name="Floi Bucao C."/>
            <person name="Jouanno E."/>
            <person name="Wen M."/>
            <person name="Mejri S."/>
            <person name="Dirks R."/>
            <person name="Jansen H."/>
            <person name="Henkel C."/>
            <person name="Chen W.J."/>
            <person name="Zahm M."/>
            <person name="Cabau C."/>
            <person name="Klopp C."/>
            <person name="Thompson A.W."/>
            <person name="Robinson-Rechavi M."/>
            <person name="Braasch I."/>
            <person name="Lecointre G."/>
            <person name="Bobe J."/>
            <person name="Postlethwait J.H."/>
            <person name="Berthelot C."/>
            <person name="Roest Crollius H."/>
            <person name="Guiguen Y."/>
        </authorList>
    </citation>
    <scope>NUCLEOTIDE SEQUENCE</scope>
    <source>
        <strain evidence="1">NC1722</strain>
    </source>
</reference>
<protein>
    <submittedName>
        <fullName evidence="1">Uncharacterized protein</fullName>
    </submittedName>
</protein>
<name>A0AAD7S0N5_9TELE</name>
<sequence length="70" mass="8033">MRDCFTFGQNIHADMPDRQAFCKRINLHRSTAYEDDSVNIETALSENDLRTSAELVDDARSGNEAIRRIM</sequence>
<organism evidence="1 2">
    <name type="scientific">Aldrovandia affinis</name>
    <dbReference type="NCBI Taxonomy" id="143900"/>
    <lineage>
        <taxon>Eukaryota</taxon>
        <taxon>Metazoa</taxon>
        <taxon>Chordata</taxon>
        <taxon>Craniata</taxon>
        <taxon>Vertebrata</taxon>
        <taxon>Euteleostomi</taxon>
        <taxon>Actinopterygii</taxon>
        <taxon>Neopterygii</taxon>
        <taxon>Teleostei</taxon>
        <taxon>Notacanthiformes</taxon>
        <taxon>Halosauridae</taxon>
        <taxon>Aldrovandia</taxon>
    </lineage>
</organism>
<gene>
    <name evidence="1" type="ORF">AAFF_G00057200</name>
</gene>
<dbReference type="AlphaFoldDB" id="A0AAD7S0N5"/>
<keyword evidence="2" id="KW-1185">Reference proteome</keyword>
<dbReference type="EMBL" id="JAINUG010000133">
    <property type="protein sequence ID" value="KAJ8393805.1"/>
    <property type="molecule type" value="Genomic_DNA"/>
</dbReference>
<evidence type="ECO:0000313" key="2">
    <source>
        <dbReference type="Proteomes" id="UP001221898"/>
    </source>
</evidence>
<dbReference type="Proteomes" id="UP001221898">
    <property type="component" value="Unassembled WGS sequence"/>
</dbReference>
<evidence type="ECO:0000313" key="1">
    <source>
        <dbReference type="EMBL" id="KAJ8393805.1"/>
    </source>
</evidence>
<accession>A0AAD7S0N5</accession>
<comment type="caution">
    <text evidence="1">The sequence shown here is derived from an EMBL/GenBank/DDBJ whole genome shotgun (WGS) entry which is preliminary data.</text>
</comment>